<dbReference type="AlphaFoldDB" id="A0A2N3HHK6"/>
<proteinExistence type="predicted"/>
<evidence type="ECO:0000256" key="1">
    <source>
        <dbReference type="SAM" id="SignalP"/>
    </source>
</evidence>
<dbReference type="RefSeq" id="WP_106660431.1">
    <property type="nucleotide sequence ID" value="NZ_PJEO01000050.1"/>
</dbReference>
<feature type="signal peptide" evidence="1">
    <location>
        <begin position="1"/>
        <end position="20"/>
    </location>
</feature>
<organism evidence="2 3">
    <name type="scientific">Confluentibacter flavum</name>
    <dbReference type="NCBI Taxonomy" id="1909700"/>
    <lineage>
        <taxon>Bacteria</taxon>
        <taxon>Pseudomonadati</taxon>
        <taxon>Bacteroidota</taxon>
        <taxon>Flavobacteriia</taxon>
        <taxon>Flavobacteriales</taxon>
        <taxon>Flavobacteriaceae</taxon>
        <taxon>Confluentibacter</taxon>
    </lineage>
</organism>
<evidence type="ECO:0000313" key="2">
    <source>
        <dbReference type="EMBL" id="PKQ44455.1"/>
    </source>
</evidence>
<evidence type="ECO:0000313" key="3">
    <source>
        <dbReference type="Proteomes" id="UP000233435"/>
    </source>
</evidence>
<keyword evidence="1" id="KW-0732">Signal</keyword>
<dbReference type="OrthoDB" id="9800230at2"/>
<comment type="caution">
    <text evidence="2">The sequence shown here is derived from an EMBL/GenBank/DDBJ whole genome shotgun (WGS) entry which is preliminary data.</text>
</comment>
<protein>
    <submittedName>
        <fullName evidence="2">DUF4861 domain-containing protein</fullName>
    </submittedName>
</protein>
<accession>A0A2N3HHK6</accession>
<dbReference type="Pfam" id="PF16153">
    <property type="entry name" value="DUF4861"/>
    <property type="match status" value="1"/>
</dbReference>
<dbReference type="Proteomes" id="UP000233435">
    <property type="component" value="Unassembled WGS sequence"/>
</dbReference>
<reference evidence="2 3" key="1">
    <citation type="submission" date="2017-12" db="EMBL/GenBank/DDBJ databases">
        <title>Confluentibacter flavum sp. nov., isolated from the saline lake.</title>
        <authorList>
            <person name="Yu L."/>
        </authorList>
    </citation>
    <scope>NUCLEOTIDE SEQUENCE [LARGE SCALE GENOMIC DNA]</scope>
    <source>
        <strain evidence="2 3">3B</strain>
    </source>
</reference>
<sequence length="381" mass="43458">MKIIVSIVCFSIVGFLCVSCATSKNNTIKIENISNFSYIDKVVSLSWKDVKVKYPFLEVDNFRILDANSLKEIPFQLEMKGGTEVQNVLIQISLDSKNTLDLLFEVGKHSEFSTKTFGRYVPERLDDFTWENDKIAYRMYGKALEEGGEGNAYGIDVWVKSTDRMVINERYERGEYHVDLGDGMDYYHVGLTLGAGNMAPFLNDSIWYSKNYTRWKVLDNGPLRTTFQLEFDEWDVNDKKMKATKTVSLDAGSQLNKVEVKYTYEDDGLKQIPVVVGIIKRTGNGPELLDAQHGVLGYWEPKHGDNGTTGVGVIIPSKVNNMQVRKDQYLAMFEIPNNEIFIYYTGAVWDKAGFITTEKQWFNYLKETQEKIADNGLFIGL</sequence>
<gene>
    <name evidence="2" type="ORF">CSW08_13685</name>
</gene>
<dbReference type="EMBL" id="PJEO01000050">
    <property type="protein sequence ID" value="PKQ44455.1"/>
    <property type="molecule type" value="Genomic_DNA"/>
</dbReference>
<dbReference type="InterPro" id="IPR032342">
    <property type="entry name" value="DUF4861"/>
</dbReference>
<feature type="chain" id="PRO_5014852561" evidence="1">
    <location>
        <begin position="21"/>
        <end position="381"/>
    </location>
</feature>
<name>A0A2N3HHK6_9FLAO</name>
<keyword evidence="3" id="KW-1185">Reference proteome</keyword>